<dbReference type="PANTHER" id="PTHR42811">
    <property type="entry name" value="SERINE ACETYLTRANSFERASE"/>
    <property type="match status" value="1"/>
</dbReference>
<dbReference type="PIRSF" id="PIRSF000441">
    <property type="entry name" value="CysE"/>
    <property type="match status" value="1"/>
</dbReference>
<keyword evidence="7" id="KW-0198">Cysteine biosynthesis</keyword>
<dbReference type="Proteomes" id="UP000664360">
    <property type="component" value="Chromosome"/>
</dbReference>
<evidence type="ECO:0000256" key="10">
    <source>
        <dbReference type="PIRNR" id="PIRNR000441"/>
    </source>
</evidence>
<dbReference type="InterPro" id="IPR011004">
    <property type="entry name" value="Trimer_LpxA-like_sf"/>
</dbReference>
<name>A0ABZ2SV52_9ENTE</name>
<keyword evidence="8 10" id="KW-0012">Acyltransferase</keyword>
<dbReference type="InterPro" id="IPR042122">
    <property type="entry name" value="Ser_AcTrfase_N_sf"/>
</dbReference>
<dbReference type="EC" id="2.3.1.30" evidence="3 10"/>
<evidence type="ECO:0000256" key="7">
    <source>
        <dbReference type="ARBA" id="ARBA00023192"/>
    </source>
</evidence>
<evidence type="ECO:0000256" key="1">
    <source>
        <dbReference type="ARBA" id="ARBA00004876"/>
    </source>
</evidence>
<evidence type="ECO:0000256" key="4">
    <source>
        <dbReference type="ARBA" id="ARBA00018522"/>
    </source>
</evidence>
<proteinExistence type="inferred from homology"/>
<keyword evidence="12" id="KW-1185">Reference proteome</keyword>
<dbReference type="NCBIfam" id="NF041874">
    <property type="entry name" value="EPS_EpsC"/>
    <property type="match status" value="1"/>
</dbReference>
<dbReference type="EMBL" id="CP147250">
    <property type="protein sequence ID" value="WYJ79447.1"/>
    <property type="molecule type" value="Genomic_DNA"/>
</dbReference>
<dbReference type="Gene3D" id="1.10.3130.10">
    <property type="entry name" value="serine acetyltransferase, domain 1"/>
    <property type="match status" value="1"/>
</dbReference>
<dbReference type="CDD" id="cd03354">
    <property type="entry name" value="LbH_SAT"/>
    <property type="match status" value="1"/>
</dbReference>
<evidence type="ECO:0000313" key="11">
    <source>
        <dbReference type="EMBL" id="WYJ79447.1"/>
    </source>
</evidence>
<sequence>MGWFKRAVIAVKKNDPAARTTAEVILTYPGLHALFWHRFSHYLYRHRLYLIAKMNAQFWRFITGIEIHPGAKIGKGVFIDHGMGIVIGETAEIEDDVILFHGVTLGGTGKETGKRHPTIKQGAMLSANAQILGPITIGRNAKIGAGAVVLKDIPEEATAVGVPAKVVRINGEKVRGSE</sequence>
<reference evidence="11 12" key="1">
    <citation type="submission" date="2024-03" db="EMBL/GenBank/DDBJ databases">
        <title>The Genome Sequence of Enterococcus sp. DIV1094.</title>
        <authorList>
            <consortium name="The Broad Institute Genomics Platform"/>
            <consortium name="The Broad Institute Microbial Omics Core"/>
            <consortium name="The Broad Institute Genomic Center for Infectious Diseases"/>
            <person name="Earl A."/>
            <person name="Manson A."/>
            <person name="Gilmore M."/>
            <person name="Schwartman J."/>
            <person name="Shea T."/>
            <person name="Abouelleil A."/>
            <person name="Cao P."/>
            <person name="Chapman S."/>
            <person name="Cusick C."/>
            <person name="Young S."/>
            <person name="Neafsey D."/>
            <person name="Nusbaum C."/>
            <person name="Birren B."/>
        </authorList>
    </citation>
    <scope>NUCLEOTIDE SEQUENCE [LARGE SCALE GENOMIC DNA]</scope>
    <source>
        <strain evidence="11 12">DIV1094</strain>
    </source>
</reference>
<dbReference type="Pfam" id="PF00132">
    <property type="entry name" value="Hexapep"/>
    <property type="match status" value="1"/>
</dbReference>
<evidence type="ECO:0000313" key="12">
    <source>
        <dbReference type="Proteomes" id="UP000664360"/>
    </source>
</evidence>
<accession>A0ABZ2SV52</accession>
<dbReference type="SUPFAM" id="SSF51161">
    <property type="entry name" value="Trimeric LpxA-like enzymes"/>
    <property type="match status" value="1"/>
</dbReference>
<gene>
    <name evidence="11" type="ORF">DOK79_000987</name>
</gene>
<keyword evidence="5" id="KW-0028">Amino-acid biosynthesis</keyword>
<dbReference type="InterPro" id="IPR053376">
    <property type="entry name" value="Serine_acetyltransferase"/>
</dbReference>
<comment type="pathway">
    <text evidence="1">Amino-acid biosynthesis; L-cysteine biosynthesis; L-cysteine from L-serine: step 1/2.</text>
</comment>
<evidence type="ECO:0000256" key="3">
    <source>
        <dbReference type="ARBA" id="ARBA00013266"/>
    </source>
</evidence>
<dbReference type="InterPro" id="IPR045304">
    <property type="entry name" value="LbH_SAT"/>
</dbReference>
<dbReference type="RefSeq" id="WP_206853143.1">
    <property type="nucleotide sequence ID" value="NZ_CP147250.1"/>
</dbReference>
<dbReference type="Gene3D" id="2.160.10.10">
    <property type="entry name" value="Hexapeptide repeat proteins"/>
    <property type="match status" value="1"/>
</dbReference>
<evidence type="ECO:0000256" key="2">
    <source>
        <dbReference type="ARBA" id="ARBA00007274"/>
    </source>
</evidence>
<evidence type="ECO:0000256" key="8">
    <source>
        <dbReference type="ARBA" id="ARBA00023315"/>
    </source>
</evidence>
<protein>
    <recommendedName>
        <fullName evidence="4 10">Serine acetyltransferase</fullName>
        <ecNumber evidence="3 10">2.3.1.30</ecNumber>
    </recommendedName>
</protein>
<organism evidence="11 12">
    <name type="scientific">Candidatus Enterococcus mangumiae</name>
    <dbReference type="NCBI Taxonomy" id="2230878"/>
    <lineage>
        <taxon>Bacteria</taxon>
        <taxon>Bacillati</taxon>
        <taxon>Bacillota</taxon>
        <taxon>Bacilli</taxon>
        <taxon>Lactobacillales</taxon>
        <taxon>Enterococcaceae</taxon>
        <taxon>Enterococcus</taxon>
    </lineage>
</organism>
<dbReference type="NCBIfam" id="TIGR01172">
    <property type="entry name" value="cysE"/>
    <property type="match status" value="1"/>
</dbReference>
<dbReference type="InterPro" id="IPR005881">
    <property type="entry name" value="Ser_O-AcTrfase"/>
</dbReference>
<keyword evidence="6 10" id="KW-0808">Transferase</keyword>
<evidence type="ECO:0000256" key="5">
    <source>
        <dbReference type="ARBA" id="ARBA00022605"/>
    </source>
</evidence>
<comment type="catalytic activity">
    <reaction evidence="9 10">
        <text>L-serine + acetyl-CoA = O-acetyl-L-serine + CoA</text>
        <dbReference type="Rhea" id="RHEA:24560"/>
        <dbReference type="ChEBI" id="CHEBI:33384"/>
        <dbReference type="ChEBI" id="CHEBI:57287"/>
        <dbReference type="ChEBI" id="CHEBI:57288"/>
        <dbReference type="ChEBI" id="CHEBI:58340"/>
        <dbReference type="EC" id="2.3.1.30"/>
    </reaction>
</comment>
<comment type="similarity">
    <text evidence="2 10">Belongs to the transferase hexapeptide repeat family.</text>
</comment>
<dbReference type="InterPro" id="IPR001451">
    <property type="entry name" value="Hexapep"/>
</dbReference>
<evidence type="ECO:0000256" key="9">
    <source>
        <dbReference type="ARBA" id="ARBA00049486"/>
    </source>
</evidence>
<evidence type="ECO:0000256" key="6">
    <source>
        <dbReference type="ARBA" id="ARBA00022679"/>
    </source>
</evidence>